<dbReference type="PANTHER" id="PTHR45642">
    <property type="entry name" value="GDSL ESTERASE/LIPASE EXL3"/>
    <property type="match status" value="1"/>
</dbReference>
<dbReference type="EMBL" id="LR881466">
    <property type="protein sequence ID" value="CAD5315821.1"/>
    <property type="molecule type" value="Genomic_DNA"/>
</dbReference>
<dbReference type="InterPro" id="IPR035979">
    <property type="entry name" value="RBD_domain_sf"/>
</dbReference>
<dbReference type="PANTHER" id="PTHR45642:SF65">
    <property type="entry name" value="BNAA02G25900D PROTEIN"/>
    <property type="match status" value="1"/>
</dbReference>
<organism evidence="8 9">
    <name type="scientific">Arabidopsis thaliana</name>
    <name type="common">Mouse-ear cress</name>
    <dbReference type="NCBI Taxonomy" id="3702"/>
    <lineage>
        <taxon>Eukaryota</taxon>
        <taxon>Viridiplantae</taxon>
        <taxon>Streptophyta</taxon>
        <taxon>Embryophyta</taxon>
        <taxon>Tracheophyta</taxon>
        <taxon>Spermatophyta</taxon>
        <taxon>Magnoliopsida</taxon>
        <taxon>eudicotyledons</taxon>
        <taxon>Gunneridae</taxon>
        <taxon>Pentapetalae</taxon>
        <taxon>rosids</taxon>
        <taxon>malvids</taxon>
        <taxon>Brassicales</taxon>
        <taxon>Brassicaceae</taxon>
        <taxon>Camelineae</taxon>
        <taxon>Arabidopsis</taxon>
    </lineage>
</organism>
<keyword evidence="3" id="KW-0378">Hydrolase</keyword>
<sequence>MDYDRYKLFVGGIAKETSEEALKQYFSRYGVVLEAVVAKEKVTGQPRGFGFVRFANDCDVVKALRDTHFILGKPVDVRKAIRKHEIYHQPFSMQFLERKMQQMNGGLREMSSNGVTHRSKKIFVGGLSSNTTEEEFKSYFERFGRTTDVVVMHDGVTNRPRGFGFVTYDSEDSVEVVMQSNFHELSDKRVEVKRAIPKEGIQSNNGNAVNVPPSYSSFQATPYVPEQNGYGMVLQYPPVFGYHHNVQAVQYPYGYQYTAQVANVSWNNPIMQPTGFYCAPPHPTPPPTNSLGYIQYMNGFDLSGTNITGYNPLGWPVTGDAAGALIHQFGDLKLDVHSQAHQRMNGGNMGIPLQNGSSSFFINSFDYPGGYATGRFSDGRFSDGRVPSDLIAEKLGLAKTLPPYMNPYLKPEDLLKGVTFASGGTGYDPLTAKIMSVISVWDQLIYFKEYISKIKRHFGEEKAKDILEYSFFLVVSSSNDLAHTYLAQAHRYDRTSYANFLADSAVHFVRELHKLGARKIGVFSAVSVGCVPLQRTVFGGFFTRGCNEPLSNMAKQFNARLSPALDSLDKELDGVILYINVYDTLFDMIQHPKKYGFDVADKGCCGKGLLTISYLCNSLNPFTCSNSSAYIFWDSYHPSERAYQVIVDNLLDKYLSKIY</sequence>
<gene>
    <name evidence="8" type="ORF">AT9943_LOCUS4170</name>
</gene>
<keyword evidence="5" id="KW-0325">Glycoprotein</keyword>
<evidence type="ECO:0000313" key="8">
    <source>
        <dbReference type="EMBL" id="CAD5315821.1"/>
    </source>
</evidence>
<dbReference type="SMART" id="SM00360">
    <property type="entry name" value="RRM"/>
    <property type="match status" value="2"/>
</dbReference>
<dbReference type="CDD" id="cd12330">
    <property type="entry name" value="RRM2_Hrp1p"/>
    <property type="match status" value="1"/>
</dbReference>
<protein>
    <submittedName>
        <fullName evidence="8">(thale cress) hypothetical protein</fullName>
    </submittedName>
</protein>
<dbReference type="Proteomes" id="UP000516314">
    <property type="component" value="Chromosome 1"/>
</dbReference>
<evidence type="ECO:0000256" key="2">
    <source>
        <dbReference type="ARBA" id="ARBA00022729"/>
    </source>
</evidence>
<keyword evidence="6" id="KW-0694">RNA-binding</keyword>
<feature type="domain" description="RRM" evidence="7">
    <location>
        <begin position="120"/>
        <end position="197"/>
    </location>
</feature>
<accession>A0A7G2DYS6</accession>
<evidence type="ECO:0000256" key="6">
    <source>
        <dbReference type="PROSITE-ProRule" id="PRU00176"/>
    </source>
</evidence>
<evidence type="ECO:0000256" key="4">
    <source>
        <dbReference type="ARBA" id="ARBA00023098"/>
    </source>
</evidence>
<dbReference type="SUPFAM" id="SSF54928">
    <property type="entry name" value="RNA-binding domain, RBD"/>
    <property type="match status" value="2"/>
</dbReference>
<reference evidence="8 9" key="1">
    <citation type="submission" date="2020-09" db="EMBL/GenBank/DDBJ databases">
        <authorList>
            <person name="Ashkenazy H."/>
        </authorList>
    </citation>
    <scope>NUCLEOTIDE SEQUENCE [LARGE SCALE GENOMIC DNA]</scope>
    <source>
        <strain evidence="9">cv. Cdm-0</strain>
    </source>
</reference>
<keyword evidence="4" id="KW-0443">Lipid metabolism</keyword>
<dbReference type="GO" id="GO:0003723">
    <property type="term" value="F:RNA binding"/>
    <property type="evidence" value="ECO:0007669"/>
    <property type="project" value="UniProtKB-UniRule"/>
</dbReference>
<evidence type="ECO:0000256" key="3">
    <source>
        <dbReference type="ARBA" id="ARBA00022801"/>
    </source>
</evidence>
<dbReference type="InterPro" id="IPR001087">
    <property type="entry name" value="GDSL"/>
</dbReference>
<name>A0A7G2DYS6_ARATH</name>
<dbReference type="Gene3D" id="3.30.70.330">
    <property type="match status" value="2"/>
</dbReference>
<evidence type="ECO:0000259" key="7">
    <source>
        <dbReference type="PROSITE" id="PS50102"/>
    </source>
</evidence>
<dbReference type="Gene3D" id="3.40.50.1110">
    <property type="entry name" value="SGNH hydrolase"/>
    <property type="match status" value="1"/>
</dbReference>
<dbReference type="GO" id="GO:0016788">
    <property type="term" value="F:hydrolase activity, acting on ester bonds"/>
    <property type="evidence" value="ECO:0007669"/>
    <property type="project" value="InterPro"/>
</dbReference>
<dbReference type="Pfam" id="PF00657">
    <property type="entry name" value="Lipase_GDSL"/>
    <property type="match status" value="1"/>
</dbReference>
<dbReference type="InterPro" id="IPR035669">
    <property type="entry name" value="SGNH_plant_lipase-like"/>
</dbReference>
<dbReference type="AlphaFoldDB" id="A0A7G2DYS6"/>
<dbReference type="CDD" id="cd01837">
    <property type="entry name" value="SGNH_plant_lipase_like"/>
    <property type="match status" value="1"/>
</dbReference>
<keyword evidence="2" id="KW-0732">Signal</keyword>
<dbReference type="Pfam" id="PF00076">
    <property type="entry name" value="RRM_1"/>
    <property type="match status" value="2"/>
</dbReference>
<evidence type="ECO:0000313" key="9">
    <source>
        <dbReference type="Proteomes" id="UP000516314"/>
    </source>
</evidence>
<dbReference type="InterPro" id="IPR036514">
    <property type="entry name" value="SGNH_hydro_sf"/>
</dbReference>
<dbReference type="InterPro" id="IPR000504">
    <property type="entry name" value="RRM_dom"/>
</dbReference>
<feature type="domain" description="RRM" evidence="7">
    <location>
        <begin position="6"/>
        <end position="82"/>
    </location>
</feature>
<dbReference type="InterPro" id="IPR012677">
    <property type="entry name" value="Nucleotide-bd_a/b_plait_sf"/>
</dbReference>
<comment type="similarity">
    <text evidence="1">Belongs to the 'GDSL' lipolytic enzyme family.</text>
</comment>
<dbReference type="GO" id="GO:0006629">
    <property type="term" value="P:lipid metabolic process"/>
    <property type="evidence" value="ECO:0007669"/>
    <property type="project" value="UniProtKB-KW"/>
</dbReference>
<proteinExistence type="inferred from homology"/>
<evidence type="ECO:0000256" key="1">
    <source>
        <dbReference type="ARBA" id="ARBA00008668"/>
    </source>
</evidence>
<dbReference type="PROSITE" id="PS50102">
    <property type="entry name" value="RRM"/>
    <property type="match status" value="2"/>
</dbReference>
<evidence type="ECO:0000256" key="5">
    <source>
        <dbReference type="ARBA" id="ARBA00023180"/>
    </source>
</evidence>
<dbReference type="InterPro" id="IPR050592">
    <property type="entry name" value="GDSL_lipolytic_enzyme"/>
</dbReference>